<dbReference type="AlphaFoldDB" id="A9NPH7"/>
<organism evidence="1">
    <name type="scientific">Picea sitchensis</name>
    <name type="common">Sitka spruce</name>
    <name type="synonym">Pinus sitchensis</name>
    <dbReference type="NCBI Taxonomy" id="3332"/>
    <lineage>
        <taxon>Eukaryota</taxon>
        <taxon>Viridiplantae</taxon>
        <taxon>Streptophyta</taxon>
        <taxon>Embryophyta</taxon>
        <taxon>Tracheophyta</taxon>
        <taxon>Spermatophyta</taxon>
        <taxon>Pinopsida</taxon>
        <taxon>Pinidae</taxon>
        <taxon>Conifers I</taxon>
        <taxon>Pinales</taxon>
        <taxon>Pinaceae</taxon>
        <taxon>Picea</taxon>
    </lineage>
</organism>
<name>A9NPH7_PICSI</name>
<sequence length="147" mass="17092">MVMAFHGGITMAIHSSAFHNSKVYGLHLPKISRFSKQRPRPRPRPEQGEPSVVRVLCRKRERNWDRDPYKVIDITPPPRNLGIRCLPSNMQCGESVTIEDKAYIVSAVTYRYELRKGKYEPSEKRLDVQSTGRYLLNNYLEMLLKES</sequence>
<dbReference type="PANTHER" id="PTHR36397:SF1">
    <property type="entry name" value="OS04G0482900 PROTEIN"/>
    <property type="match status" value="1"/>
</dbReference>
<reference evidence="1" key="1">
    <citation type="journal article" date="2008" name="BMC Genomics">
        <title>A conifer genomics resource of 200,000 spruce (Picea spp.) ESTs and 6,464 high-quality, sequence-finished full-length cDNAs for Sitka spruce (Picea sitchensis).</title>
        <authorList>
            <person name="Ralph S.G."/>
            <person name="Chun H.J."/>
            <person name="Kolosova N."/>
            <person name="Cooper D."/>
            <person name="Oddy C."/>
            <person name="Ritland C.E."/>
            <person name="Kirkpatrick R."/>
            <person name="Moore R."/>
            <person name="Barber S."/>
            <person name="Holt R.A."/>
            <person name="Jones S.J."/>
            <person name="Marra M.A."/>
            <person name="Douglas C.J."/>
            <person name="Ritland K."/>
            <person name="Bohlmann J."/>
        </authorList>
    </citation>
    <scope>NUCLEOTIDE SEQUENCE</scope>
    <source>
        <tissue evidence="1">Green portion of the leader tissue</tissue>
    </source>
</reference>
<proteinExistence type="evidence at transcript level"/>
<evidence type="ECO:0000313" key="1">
    <source>
        <dbReference type="EMBL" id="ABK22538.1"/>
    </source>
</evidence>
<accession>A9NPH7</accession>
<dbReference type="PANTHER" id="PTHR36397">
    <property type="entry name" value="OSJNBA0081L15.1 PROTEIN"/>
    <property type="match status" value="1"/>
</dbReference>
<dbReference type="EMBL" id="EF083187">
    <property type="protein sequence ID" value="ABK22538.1"/>
    <property type="molecule type" value="mRNA"/>
</dbReference>
<protein>
    <submittedName>
        <fullName evidence="1">Uncharacterized protein</fullName>
    </submittedName>
</protein>